<dbReference type="Proteomes" id="UP000615234">
    <property type="component" value="Unassembled WGS sequence"/>
</dbReference>
<keyword evidence="1" id="KW-0472">Membrane</keyword>
<keyword evidence="1" id="KW-1133">Transmembrane helix</keyword>
<dbReference type="RefSeq" id="WP_118482900.1">
    <property type="nucleotide sequence ID" value="NZ_JACOOX010000001.1"/>
</dbReference>
<evidence type="ECO:0008006" key="4">
    <source>
        <dbReference type="Google" id="ProtNLM"/>
    </source>
</evidence>
<gene>
    <name evidence="2" type="ORF">H8S09_01305</name>
</gene>
<dbReference type="EMBL" id="JACOOX010000001">
    <property type="protein sequence ID" value="MBC5661539.1"/>
    <property type="molecule type" value="Genomic_DNA"/>
</dbReference>
<keyword evidence="3" id="KW-1185">Reference proteome</keyword>
<reference evidence="2 3" key="1">
    <citation type="submission" date="2020-08" db="EMBL/GenBank/DDBJ databases">
        <title>Genome public.</title>
        <authorList>
            <person name="Liu C."/>
            <person name="Sun Q."/>
        </authorList>
    </citation>
    <scope>NUCLEOTIDE SEQUENCE [LARGE SCALE GENOMIC DNA]</scope>
    <source>
        <strain evidence="2 3">NSJ-10</strain>
    </source>
</reference>
<protein>
    <recommendedName>
        <fullName evidence="4">Zinc ribbon domain-containing protein</fullName>
    </recommendedName>
</protein>
<feature type="transmembrane region" description="Helical" evidence="1">
    <location>
        <begin position="99"/>
        <end position="120"/>
    </location>
</feature>
<name>A0A8I0DSP8_9FIRM</name>
<organism evidence="2 3">
    <name type="scientific">Coprococcus hominis</name>
    <name type="common">ex Liu et al. 2022</name>
    <dbReference type="NCBI Taxonomy" id="2763039"/>
    <lineage>
        <taxon>Bacteria</taxon>
        <taxon>Bacillati</taxon>
        <taxon>Bacillota</taxon>
        <taxon>Clostridia</taxon>
        <taxon>Lachnospirales</taxon>
        <taxon>Lachnospiraceae</taxon>
        <taxon>Coprococcus</taxon>
    </lineage>
</organism>
<comment type="caution">
    <text evidence="2">The sequence shown here is derived from an EMBL/GenBank/DDBJ whole genome shotgun (WGS) entry which is preliminary data.</text>
</comment>
<sequence length="261" mass="27476">MNCPNCGAETNGSVCPVCGAEVGTSGGFTLAGNDQPQQPENAAYGAQPQQGMGMDPQYGGSQYQGDPMQNGYAGNAYGTPGFDTGAGYQQPPKKKKSGAGAVIGIIVALAVIAAAVIFLFSGSLGGAKKSKKLVDQFMTGIEEADTDKIVSLVDEDCVADNDVETLSSSFELLTSMGVEYSIDYKITSTEKANRATIKNMCEGLYGDTSVASKVRCAYICDVDYTMTINYLGETETEDDKMSLICYKKGGKWYIGGTVESE</sequence>
<evidence type="ECO:0000256" key="1">
    <source>
        <dbReference type="SAM" id="Phobius"/>
    </source>
</evidence>
<keyword evidence="1" id="KW-0812">Transmembrane</keyword>
<dbReference type="AlphaFoldDB" id="A0A8I0DSP8"/>
<evidence type="ECO:0000313" key="2">
    <source>
        <dbReference type="EMBL" id="MBC5661539.1"/>
    </source>
</evidence>
<accession>A0A8I0DSP8</accession>
<proteinExistence type="predicted"/>
<evidence type="ECO:0000313" key="3">
    <source>
        <dbReference type="Proteomes" id="UP000615234"/>
    </source>
</evidence>